<keyword evidence="4 5" id="KW-0620">Polyamine biosynthesis</keyword>
<keyword evidence="3 5" id="KW-0745">Spermidine biosynthesis</keyword>
<dbReference type="PROSITE" id="PS01330">
    <property type="entry name" value="PABS_1"/>
    <property type="match status" value="1"/>
</dbReference>
<dbReference type="OrthoDB" id="9793120at2"/>
<feature type="binding site" evidence="5">
    <location>
        <position position="168"/>
    </location>
    <ligand>
        <name>S-methyl-5'-thioadenosine</name>
        <dbReference type="ChEBI" id="CHEBI:17509"/>
    </ligand>
</feature>
<dbReference type="GO" id="GO:0004766">
    <property type="term" value="F:spermidine synthase activity"/>
    <property type="evidence" value="ECO:0007669"/>
    <property type="project" value="UniProtKB-UniRule"/>
</dbReference>
<sequence length="295" mass="33264">MSGLDDNWFTEIYPEESSAFSLRIRGRVHAEQSPYQSISIYETATFGYLMAIDGCVMLSTRDNFLYHEMMAHPVLFTHRNPRRVAIIGGGDCGTLREVLRHDGVEEVWQAEIDQRVTELSEQWFPELCEANEDPRANFFFGDGIKWIQDTDPGYFDVIIIDSTDPVGPAEGLFTKDFYRDCHMALGENGLMVQQTESPLMEGPKSIIRKAHEDMKAAGYHHSKTLVFPQPVYPTGWWSCTIAGKVTPLEHFREADAGARPFPTRYYSADVHRGALATPPFLQDIIGEDHPVGGEG</sequence>
<comment type="subunit">
    <text evidence="5">Homodimer or homotetramer.</text>
</comment>
<comment type="catalytic activity">
    <reaction evidence="5 8">
        <text>S-adenosyl 3-(methylsulfanyl)propylamine + putrescine = S-methyl-5'-thioadenosine + spermidine + H(+)</text>
        <dbReference type="Rhea" id="RHEA:12721"/>
        <dbReference type="ChEBI" id="CHEBI:15378"/>
        <dbReference type="ChEBI" id="CHEBI:17509"/>
        <dbReference type="ChEBI" id="CHEBI:57443"/>
        <dbReference type="ChEBI" id="CHEBI:57834"/>
        <dbReference type="ChEBI" id="CHEBI:326268"/>
        <dbReference type="EC" id="2.5.1.16"/>
    </reaction>
</comment>
<dbReference type="Proteomes" id="UP000218896">
    <property type="component" value="Unassembled WGS sequence"/>
</dbReference>
<dbReference type="AlphaFoldDB" id="A0A2A2FCN9"/>
<evidence type="ECO:0000256" key="4">
    <source>
        <dbReference type="ARBA" id="ARBA00023115"/>
    </source>
</evidence>
<feature type="binding site" evidence="5">
    <location>
        <position position="36"/>
    </location>
    <ligand>
        <name>S-methyl-5'-thioadenosine</name>
        <dbReference type="ChEBI" id="CHEBI:17509"/>
    </ligand>
</feature>
<evidence type="ECO:0000256" key="5">
    <source>
        <dbReference type="HAMAP-Rule" id="MF_00198"/>
    </source>
</evidence>
<evidence type="ECO:0000256" key="6">
    <source>
        <dbReference type="PROSITE-ProRule" id="PRU00354"/>
    </source>
</evidence>
<evidence type="ECO:0000256" key="1">
    <source>
        <dbReference type="ARBA" id="ARBA00007867"/>
    </source>
</evidence>
<dbReference type="Gene3D" id="3.40.50.150">
    <property type="entry name" value="Vaccinia Virus protein VP39"/>
    <property type="match status" value="1"/>
</dbReference>
<dbReference type="Pfam" id="PF01564">
    <property type="entry name" value="Spermine_synth"/>
    <property type="match status" value="1"/>
</dbReference>
<accession>A0A2A2FCN9</accession>
<keyword evidence="11" id="KW-1185">Reference proteome</keyword>
<dbReference type="InterPro" id="IPR030374">
    <property type="entry name" value="PABS"/>
</dbReference>
<reference evidence="10 11" key="1">
    <citation type="submission" date="2017-08" db="EMBL/GenBank/DDBJ databases">
        <title>Halovibrio sewagensis sp. nov., isolated from wastewater of high salinity.</title>
        <authorList>
            <person name="Dong X."/>
            <person name="Zhang G."/>
        </authorList>
    </citation>
    <scope>NUCLEOTIDE SEQUENCE [LARGE SCALE GENOMIC DNA]</scope>
    <source>
        <strain evidence="10 11">YL5-2</strain>
    </source>
</reference>
<comment type="caution">
    <text evidence="10">The sequence shown here is derived from an EMBL/GenBank/DDBJ whole genome shotgun (WGS) entry which is preliminary data.</text>
</comment>
<dbReference type="PANTHER" id="PTHR11558">
    <property type="entry name" value="SPERMIDINE/SPERMINE SYNTHASE"/>
    <property type="match status" value="1"/>
</dbReference>
<dbReference type="RefSeq" id="WP_095616407.1">
    <property type="nucleotide sequence ID" value="NZ_NSKD01000001.1"/>
</dbReference>
<evidence type="ECO:0000313" key="11">
    <source>
        <dbReference type="Proteomes" id="UP000218896"/>
    </source>
</evidence>
<dbReference type="SUPFAM" id="SSF53335">
    <property type="entry name" value="S-adenosyl-L-methionine-dependent methyltransferases"/>
    <property type="match status" value="1"/>
</dbReference>
<evidence type="ECO:0000256" key="3">
    <source>
        <dbReference type="ARBA" id="ARBA00023066"/>
    </source>
</evidence>
<evidence type="ECO:0000259" key="9">
    <source>
        <dbReference type="PROSITE" id="PS51006"/>
    </source>
</evidence>
<dbReference type="InterPro" id="IPR037163">
    <property type="entry name" value="Spermidine_synt_N_sf"/>
</dbReference>
<dbReference type="GO" id="GO:0008295">
    <property type="term" value="P:spermidine biosynthetic process"/>
    <property type="evidence" value="ECO:0007669"/>
    <property type="project" value="UniProtKB-UniRule"/>
</dbReference>
<dbReference type="NCBIfam" id="NF002010">
    <property type="entry name" value="PRK00811.1"/>
    <property type="match status" value="1"/>
</dbReference>
<dbReference type="InterPro" id="IPR030373">
    <property type="entry name" value="PABS_CS"/>
</dbReference>
<comment type="function">
    <text evidence="5">Catalyzes the irreversible transfer of a propylamine group from the amino donor S-adenosylmethioninamine (decarboxy-AdoMet) to putrescine (1,4-diaminobutane) to yield spermidine.</text>
</comment>
<comment type="pathway">
    <text evidence="5">Amine and polyamine biosynthesis; spermidine biosynthesis; spermidine from putrescine: step 1/1.</text>
</comment>
<dbReference type="GO" id="GO:0005829">
    <property type="term" value="C:cytosol"/>
    <property type="evidence" value="ECO:0007669"/>
    <property type="project" value="TreeGrafter"/>
</dbReference>
<feature type="binding site" evidence="5">
    <location>
        <position position="111"/>
    </location>
    <ligand>
        <name>S-methyl-5'-thioadenosine</name>
        <dbReference type="ChEBI" id="CHEBI:17509"/>
    </ligand>
</feature>
<evidence type="ECO:0000313" key="10">
    <source>
        <dbReference type="EMBL" id="PAU82313.1"/>
    </source>
</evidence>
<feature type="binding site" evidence="5">
    <location>
        <begin position="161"/>
        <end position="164"/>
    </location>
    <ligand>
        <name>spermidine</name>
        <dbReference type="ChEBI" id="CHEBI:57834"/>
    </ligand>
</feature>
<evidence type="ECO:0000256" key="8">
    <source>
        <dbReference type="RuleBase" id="RU003837"/>
    </source>
</evidence>
<evidence type="ECO:0000256" key="7">
    <source>
        <dbReference type="RuleBase" id="RU003836"/>
    </source>
</evidence>
<dbReference type="InterPro" id="IPR035246">
    <property type="entry name" value="Spermidine_synt_N"/>
</dbReference>
<dbReference type="HAMAP" id="MF_00198">
    <property type="entry name" value="Spermidine_synth"/>
    <property type="match status" value="1"/>
</dbReference>
<dbReference type="NCBIfam" id="TIGR00417">
    <property type="entry name" value="speE"/>
    <property type="match status" value="1"/>
</dbReference>
<feature type="domain" description="PABS" evidence="9">
    <location>
        <begin position="6"/>
        <end position="244"/>
    </location>
</feature>
<feature type="binding site" evidence="5">
    <location>
        <position position="67"/>
    </location>
    <ligand>
        <name>spermidine</name>
        <dbReference type="ChEBI" id="CHEBI:57834"/>
    </ligand>
</feature>
<evidence type="ECO:0000256" key="2">
    <source>
        <dbReference type="ARBA" id="ARBA00022679"/>
    </source>
</evidence>
<dbReference type="UniPathway" id="UPA00248">
    <property type="reaction ID" value="UER00314"/>
</dbReference>
<feature type="binding site" evidence="5">
    <location>
        <position position="91"/>
    </location>
    <ligand>
        <name>spermidine</name>
        <dbReference type="ChEBI" id="CHEBI:57834"/>
    </ligand>
</feature>
<dbReference type="PROSITE" id="PS51006">
    <property type="entry name" value="PABS_2"/>
    <property type="match status" value="1"/>
</dbReference>
<protein>
    <recommendedName>
        <fullName evidence="5">Polyamine aminopropyltransferase</fullName>
    </recommendedName>
    <alternativeName>
        <fullName evidence="5">Putrescine aminopropyltransferase</fullName>
        <shortName evidence="5">PAPT</shortName>
    </alternativeName>
    <alternativeName>
        <fullName evidence="5">Spermidine synthase</fullName>
        <shortName evidence="5">SPDS</shortName>
        <shortName evidence="5">SPDSY</shortName>
        <ecNumber evidence="5">2.5.1.16</ecNumber>
    </alternativeName>
</protein>
<dbReference type="EMBL" id="NSKD01000001">
    <property type="protein sequence ID" value="PAU82313.1"/>
    <property type="molecule type" value="Genomic_DNA"/>
</dbReference>
<dbReference type="Gene3D" id="2.30.140.10">
    <property type="entry name" value="Spermidine synthase, tetramerisation domain"/>
    <property type="match status" value="1"/>
</dbReference>
<keyword evidence="2 5" id="KW-0808">Transferase</keyword>
<dbReference type="EC" id="2.5.1.16" evidence="5"/>
<dbReference type="CDD" id="cd02440">
    <property type="entry name" value="AdoMet_MTases"/>
    <property type="match status" value="1"/>
</dbReference>
<dbReference type="PANTHER" id="PTHR11558:SF11">
    <property type="entry name" value="SPERMIDINE SYNTHASE"/>
    <property type="match status" value="1"/>
</dbReference>
<dbReference type="InterPro" id="IPR029063">
    <property type="entry name" value="SAM-dependent_MTases_sf"/>
</dbReference>
<feature type="active site" description="Proton acceptor" evidence="5 6">
    <location>
        <position position="161"/>
    </location>
</feature>
<organism evidence="10 11">
    <name type="scientific">Halovibrio salipaludis</name>
    <dbReference type="NCBI Taxonomy" id="2032626"/>
    <lineage>
        <taxon>Bacteria</taxon>
        <taxon>Pseudomonadati</taxon>
        <taxon>Pseudomonadota</taxon>
        <taxon>Gammaproteobacteria</taxon>
        <taxon>Oceanospirillales</taxon>
        <taxon>Halomonadaceae</taxon>
        <taxon>Halovibrio</taxon>
    </lineage>
</organism>
<gene>
    <name evidence="5" type="primary">speE</name>
    <name evidence="10" type="ORF">CK501_03975</name>
</gene>
<feature type="binding site" evidence="5">
    <location>
        <begin position="142"/>
        <end position="143"/>
    </location>
    <ligand>
        <name>S-methyl-5'-thioadenosine</name>
        <dbReference type="ChEBI" id="CHEBI:17509"/>
    </ligand>
</feature>
<name>A0A2A2FCN9_9GAMM</name>
<dbReference type="Pfam" id="PF17284">
    <property type="entry name" value="Spermine_synt_N"/>
    <property type="match status" value="1"/>
</dbReference>
<comment type="similarity">
    <text evidence="1 5 7">Belongs to the spermidine/spermine synthase family.</text>
</comment>
<dbReference type="InterPro" id="IPR001045">
    <property type="entry name" value="Spermi_synthase"/>
</dbReference>
<proteinExistence type="inferred from homology"/>